<dbReference type="Pfam" id="PF00583">
    <property type="entry name" value="Acetyltransf_1"/>
    <property type="match status" value="1"/>
</dbReference>
<evidence type="ECO:0000313" key="3">
    <source>
        <dbReference type="Proteomes" id="UP000655830"/>
    </source>
</evidence>
<keyword evidence="3" id="KW-1185">Reference proteome</keyword>
<proteinExistence type="predicted"/>
<dbReference type="InterPro" id="IPR000182">
    <property type="entry name" value="GNAT_dom"/>
</dbReference>
<dbReference type="CDD" id="cd04301">
    <property type="entry name" value="NAT_SF"/>
    <property type="match status" value="1"/>
</dbReference>
<organism evidence="2 3">
    <name type="scientific">Zhenhengia yiwuensis</name>
    <dbReference type="NCBI Taxonomy" id="2763666"/>
    <lineage>
        <taxon>Bacteria</taxon>
        <taxon>Bacillati</taxon>
        <taxon>Bacillota</taxon>
        <taxon>Clostridia</taxon>
        <taxon>Lachnospirales</taxon>
        <taxon>Lachnospiraceae</taxon>
        <taxon>Zhenhengia</taxon>
    </lineage>
</organism>
<dbReference type="Gene3D" id="3.40.630.30">
    <property type="match status" value="1"/>
</dbReference>
<name>A0A926IG92_9FIRM</name>
<comment type="caution">
    <text evidence="2">The sequence shown here is derived from an EMBL/GenBank/DDBJ whole genome shotgun (WGS) entry which is preliminary data.</text>
</comment>
<dbReference type="GO" id="GO:0016747">
    <property type="term" value="F:acyltransferase activity, transferring groups other than amino-acyl groups"/>
    <property type="evidence" value="ECO:0007669"/>
    <property type="project" value="InterPro"/>
</dbReference>
<feature type="domain" description="N-acetyltransferase" evidence="1">
    <location>
        <begin position="49"/>
        <end position="115"/>
    </location>
</feature>
<reference evidence="2" key="1">
    <citation type="submission" date="2020-08" db="EMBL/GenBank/DDBJ databases">
        <title>Genome public.</title>
        <authorList>
            <person name="Liu C."/>
            <person name="Sun Q."/>
        </authorList>
    </citation>
    <scope>NUCLEOTIDE SEQUENCE</scope>
    <source>
        <strain evidence="2">NSJ-12</strain>
    </source>
</reference>
<dbReference type="InterPro" id="IPR016181">
    <property type="entry name" value="Acyl_CoA_acyltransferase"/>
</dbReference>
<accession>A0A926IG92</accession>
<protein>
    <submittedName>
        <fullName evidence="2">GNAT family N-acetyltransferase</fullName>
    </submittedName>
</protein>
<sequence>MNISLRDITQANWMECISLTTNKTGIPTLYEEFVTSNALSIALSKIQNEWIIKAIYNNEQMIGFTMYGFGEVNKFYEILRLMIDYKHQGKGYGKIALKKIINELASLEDCKEIFLSFERV</sequence>
<dbReference type="Proteomes" id="UP000655830">
    <property type="component" value="Unassembled WGS sequence"/>
</dbReference>
<dbReference type="SUPFAM" id="SSF55729">
    <property type="entry name" value="Acyl-CoA N-acyltransferases (Nat)"/>
    <property type="match status" value="1"/>
</dbReference>
<gene>
    <name evidence="2" type="ORF">H8718_19660</name>
</gene>
<dbReference type="RefSeq" id="WP_249334739.1">
    <property type="nucleotide sequence ID" value="NZ_JACRSY010000075.1"/>
</dbReference>
<dbReference type="EMBL" id="JACRSY010000075">
    <property type="protein sequence ID" value="MBC8581693.1"/>
    <property type="molecule type" value="Genomic_DNA"/>
</dbReference>
<evidence type="ECO:0000313" key="2">
    <source>
        <dbReference type="EMBL" id="MBC8581693.1"/>
    </source>
</evidence>
<evidence type="ECO:0000259" key="1">
    <source>
        <dbReference type="Pfam" id="PF00583"/>
    </source>
</evidence>
<dbReference type="AlphaFoldDB" id="A0A926IG92"/>